<reference evidence="1 2" key="1">
    <citation type="journal article" date="2021" name="Hortic Res">
        <title>Chromosome-scale assembly of the Dendrobium chrysotoxum genome enhances the understanding of orchid evolution.</title>
        <authorList>
            <person name="Zhang Y."/>
            <person name="Zhang G.Q."/>
            <person name="Zhang D."/>
            <person name="Liu X.D."/>
            <person name="Xu X.Y."/>
            <person name="Sun W.H."/>
            <person name="Yu X."/>
            <person name="Zhu X."/>
            <person name="Wang Z.W."/>
            <person name="Zhao X."/>
            <person name="Zhong W.Y."/>
            <person name="Chen H."/>
            <person name="Yin W.L."/>
            <person name="Huang T."/>
            <person name="Niu S.C."/>
            <person name="Liu Z.J."/>
        </authorList>
    </citation>
    <scope>NUCLEOTIDE SEQUENCE [LARGE SCALE GENOMIC DNA]</scope>
    <source>
        <strain evidence="1">Lindl</strain>
    </source>
</reference>
<accession>A0AAV7HB07</accession>
<dbReference type="EMBL" id="JAGFBR010000006">
    <property type="protein sequence ID" value="KAH0464869.1"/>
    <property type="molecule type" value="Genomic_DNA"/>
</dbReference>
<organism evidence="1 2">
    <name type="scientific">Dendrobium chrysotoxum</name>
    <name type="common">Orchid</name>
    <dbReference type="NCBI Taxonomy" id="161865"/>
    <lineage>
        <taxon>Eukaryota</taxon>
        <taxon>Viridiplantae</taxon>
        <taxon>Streptophyta</taxon>
        <taxon>Embryophyta</taxon>
        <taxon>Tracheophyta</taxon>
        <taxon>Spermatophyta</taxon>
        <taxon>Magnoliopsida</taxon>
        <taxon>Liliopsida</taxon>
        <taxon>Asparagales</taxon>
        <taxon>Orchidaceae</taxon>
        <taxon>Epidendroideae</taxon>
        <taxon>Malaxideae</taxon>
        <taxon>Dendrobiinae</taxon>
        <taxon>Dendrobium</taxon>
    </lineage>
</organism>
<gene>
    <name evidence="1" type="ORF">IEQ34_004972</name>
</gene>
<dbReference type="AlphaFoldDB" id="A0AAV7HB07"/>
<evidence type="ECO:0000313" key="1">
    <source>
        <dbReference type="EMBL" id="KAH0464869.1"/>
    </source>
</evidence>
<dbReference type="Proteomes" id="UP000775213">
    <property type="component" value="Unassembled WGS sequence"/>
</dbReference>
<name>A0AAV7HB07_DENCH</name>
<sequence>MADNQAPLQDSGFQCGKNVSRLFIDALANAASVAFPPLITSTFNRFLCITYFVHNCFMKSVKWSPYLDLTIESRIISVWFSFPNLRPHIFLPVFYMDCALYLVGLCTLTMQPLWIGSDSLGYVQSAMMEDLPSFCDRYKALGHDKKECGILNPHFRLPKMGSTTINNVRSDGNVNGVLETIDNVVVPNLTLVSLVNALVVNVRNGIEASYDMDKVTGELDIEDKVGIAEERTSPSNTVLHLSIACINREDVNDSLGTNNYGLNLIATPIASPGDGVDGDSTIAHSGVNSIPFGMEHGEDLVVPVNDVFPVPSSKADSLPINEKTFIDVLISIISNDALKAQLSLNMKHTCLDQTDWLVGSSSVPYGGVENDLGESADEFHAMYSLNVNCIVEKVFSRGGGKCGRRKCKIK</sequence>
<evidence type="ECO:0008006" key="3">
    <source>
        <dbReference type="Google" id="ProtNLM"/>
    </source>
</evidence>
<comment type="caution">
    <text evidence="1">The sequence shown here is derived from an EMBL/GenBank/DDBJ whole genome shotgun (WGS) entry which is preliminary data.</text>
</comment>
<keyword evidence="2" id="KW-1185">Reference proteome</keyword>
<proteinExistence type="predicted"/>
<evidence type="ECO:0000313" key="2">
    <source>
        <dbReference type="Proteomes" id="UP000775213"/>
    </source>
</evidence>
<protein>
    <recommendedName>
        <fullName evidence="3">DUF4283 domain-containing protein</fullName>
    </recommendedName>
</protein>